<accession>A0ABW1ZX91</accession>
<keyword evidence="3" id="KW-1185">Reference proteome</keyword>
<dbReference type="InterPro" id="IPR002545">
    <property type="entry name" value="CheW-lke_dom"/>
</dbReference>
<sequence length="74" mass="7933">MGVVVDAVAETYSIAEADIRPAPPIGVINQEFIRGLATLDDKMIVVLDVDAMMNSGELALTDRITRQSDEGEQG</sequence>
<gene>
    <name evidence="2" type="ORF">ACFQDL_06740</name>
</gene>
<dbReference type="EMBL" id="JBHSWE010000001">
    <property type="protein sequence ID" value="MFC6669815.1"/>
    <property type="molecule type" value="Genomic_DNA"/>
</dbReference>
<reference evidence="3" key="1">
    <citation type="journal article" date="2019" name="Int. J. Syst. Evol. Microbiol.">
        <title>The Global Catalogue of Microorganisms (GCM) 10K type strain sequencing project: providing services to taxonomists for standard genome sequencing and annotation.</title>
        <authorList>
            <consortium name="The Broad Institute Genomics Platform"/>
            <consortium name="The Broad Institute Genome Sequencing Center for Infectious Disease"/>
            <person name="Wu L."/>
            <person name="Ma J."/>
        </authorList>
    </citation>
    <scope>NUCLEOTIDE SEQUENCE [LARGE SCALE GENOMIC DNA]</scope>
    <source>
        <strain evidence="3">NBRC 111756</strain>
    </source>
</reference>
<organism evidence="2 3">
    <name type="scientific">Marinobacterium aestuariivivens</name>
    <dbReference type="NCBI Taxonomy" id="1698799"/>
    <lineage>
        <taxon>Bacteria</taxon>
        <taxon>Pseudomonadati</taxon>
        <taxon>Pseudomonadota</taxon>
        <taxon>Gammaproteobacteria</taxon>
        <taxon>Oceanospirillales</taxon>
        <taxon>Oceanospirillaceae</taxon>
        <taxon>Marinobacterium</taxon>
    </lineage>
</organism>
<evidence type="ECO:0000259" key="1">
    <source>
        <dbReference type="PROSITE" id="PS50851"/>
    </source>
</evidence>
<comment type="caution">
    <text evidence="2">The sequence shown here is derived from an EMBL/GenBank/DDBJ whole genome shotgun (WGS) entry which is preliminary data.</text>
</comment>
<proteinExistence type="predicted"/>
<dbReference type="Pfam" id="PF01584">
    <property type="entry name" value="CheW"/>
    <property type="match status" value="1"/>
</dbReference>
<dbReference type="Proteomes" id="UP001596422">
    <property type="component" value="Unassembled WGS sequence"/>
</dbReference>
<evidence type="ECO:0000313" key="2">
    <source>
        <dbReference type="EMBL" id="MFC6669815.1"/>
    </source>
</evidence>
<dbReference type="SUPFAM" id="SSF50341">
    <property type="entry name" value="CheW-like"/>
    <property type="match status" value="1"/>
</dbReference>
<feature type="domain" description="CheW-like" evidence="1">
    <location>
        <begin position="1"/>
        <end position="58"/>
    </location>
</feature>
<evidence type="ECO:0000313" key="3">
    <source>
        <dbReference type="Proteomes" id="UP001596422"/>
    </source>
</evidence>
<protein>
    <submittedName>
        <fullName evidence="2">Chemotaxis protein CheW</fullName>
    </submittedName>
</protein>
<dbReference type="RefSeq" id="WP_379908345.1">
    <property type="nucleotide sequence ID" value="NZ_JBHSWE010000001.1"/>
</dbReference>
<dbReference type="Gene3D" id="2.30.30.40">
    <property type="entry name" value="SH3 Domains"/>
    <property type="match status" value="1"/>
</dbReference>
<dbReference type="PROSITE" id="PS50851">
    <property type="entry name" value="CHEW"/>
    <property type="match status" value="1"/>
</dbReference>
<name>A0ABW1ZX91_9GAMM</name>
<dbReference type="InterPro" id="IPR036061">
    <property type="entry name" value="CheW-like_dom_sf"/>
</dbReference>